<dbReference type="Gene3D" id="3.40.50.10090">
    <property type="match status" value="2"/>
</dbReference>
<keyword evidence="11" id="KW-0808">Transferase</keyword>
<dbReference type="UniPathway" id="UPA00251">
    <property type="reaction ID" value="UER00320"/>
</dbReference>
<dbReference type="InterPro" id="IPR039793">
    <property type="entry name" value="UROS/Hem4"/>
</dbReference>
<evidence type="ECO:0000256" key="2">
    <source>
        <dbReference type="ARBA" id="ARBA00008133"/>
    </source>
</evidence>
<comment type="catalytic activity">
    <reaction evidence="8 9">
        <text>hydroxymethylbilane = uroporphyrinogen III + H2O</text>
        <dbReference type="Rhea" id="RHEA:18965"/>
        <dbReference type="ChEBI" id="CHEBI:15377"/>
        <dbReference type="ChEBI" id="CHEBI:57308"/>
        <dbReference type="ChEBI" id="CHEBI:57845"/>
        <dbReference type="EC" id="4.2.1.75"/>
    </reaction>
</comment>
<gene>
    <name evidence="11" type="ORF">AVDCRST_MAG26-2016</name>
</gene>
<proteinExistence type="inferred from homology"/>
<dbReference type="InterPro" id="IPR003754">
    <property type="entry name" value="4pyrrol_synth_uPrphyn_synth"/>
</dbReference>
<evidence type="ECO:0000313" key="11">
    <source>
        <dbReference type="EMBL" id="CAA9254057.1"/>
    </source>
</evidence>
<feature type="domain" description="Tetrapyrrole biosynthesis uroporphyrinogen III synthase" evidence="10">
    <location>
        <begin position="35"/>
        <end position="260"/>
    </location>
</feature>
<evidence type="ECO:0000256" key="3">
    <source>
        <dbReference type="ARBA" id="ARBA00013109"/>
    </source>
</evidence>
<dbReference type="EMBL" id="CADCTK010000464">
    <property type="protein sequence ID" value="CAA9254057.1"/>
    <property type="molecule type" value="Genomic_DNA"/>
</dbReference>
<evidence type="ECO:0000256" key="7">
    <source>
        <dbReference type="ARBA" id="ARBA00040167"/>
    </source>
</evidence>
<dbReference type="PANTHER" id="PTHR38042:SF1">
    <property type="entry name" value="UROPORPHYRINOGEN-III SYNTHASE, CHLOROPLASTIC"/>
    <property type="match status" value="1"/>
</dbReference>
<dbReference type="GO" id="GO:0004852">
    <property type="term" value="F:uroporphyrinogen-III synthase activity"/>
    <property type="evidence" value="ECO:0007669"/>
    <property type="project" value="UniProtKB-UniRule"/>
</dbReference>
<name>A0A6J4ILX0_9CHLR</name>
<evidence type="ECO:0000256" key="8">
    <source>
        <dbReference type="ARBA" id="ARBA00048617"/>
    </source>
</evidence>
<dbReference type="GO" id="GO:0006782">
    <property type="term" value="P:protoporphyrinogen IX biosynthetic process"/>
    <property type="evidence" value="ECO:0007669"/>
    <property type="project" value="UniProtKB-UniRule"/>
</dbReference>
<dbReference type="InterPro" id="IPR036108">
    <property type="entry name" value="4pyrrol_syn_uPrphyn_synt_sf"/>
</dbReference>
<evidence type="ECO:0000259" key="10">
    <source>
        <dbReference type="Pfam" id="PF02602"/>
    </source>
</evidence>
<dbReference type="AlphaFoldDB" id="A0A6J4ILX0"/>
<dbReference type="GO" id="GO:0008168">
    <property type="term" value="F:methyltransferase activity"/>
    <property type="evidence" value="ECO:0007669"/>
    <property type="project" value="UniProtKB-KW"/>
</dbReference>
<dbReference type="FunFam" id="3.40.50.10090:FF:000001">
    <property type="entry name" value="Bifunctional uroporphyrinogen-III C-methyltransferase/uroporphyrinogen-III synthase"/>
    <property type="match status" value="1"/>
</dbReference>
<evidence type="ECO:0000256" key="9">
    <source>
        <dbReference type="RuleBase" id="RU366031"/>
    </source>
</evidence>
<dbReference type="GO" id="GO:0032259">
    <property type="term" value="P:methylation"/>
    <property type="evidence" value="ECO:0007669"/>
    <property type="project" value="UniProtKB-KW"/>
</dbReference>
<dbReference type="EC" id="4.2.1.75" evidence="3 9"/>
<organism evidence="11">
    <name type="scientific">uncultured Chloroflexia bacterium</name>
    <dbReference type="NCBI Taxonomy" id="1672391"/>
    <lineage>
        <taxon>Bacteria</taxon>
        <taxon>Bacillati</taxon>
        <taxon>Chloroflexota</taxon>
        <taxon>Chloroflexia</taxon>
        <taxon>environmental samples</taxon>
    </lineage>
</organism>
<dbReference type="GO" id="GO:0006780">
    <property type="term" value="P:uroporphyrinogen III biosynthetic process"/>
    <property type="evidence" value="ECO:0007669"/>
    <property type="project" value="UniProtKB-UniRule"/>
</dbReference>
<dbReference type="CDD" id="cd06578">
    <property type="entry name" value="HemD"/>
    <property type="match status" value="1"/>
</dbReference>
<dbReference type="Pfam" id="PF02602">
    <property type="entry name" value="HEM4"/>
    <property type="match status" value="1"/>
</dbReference>
<protein>
    <recommendedName>
        <fullName evidence="7 9">Uroporphyrinogen-III synthase</fullName>
        <ecNumber evidence="3 9">4.2.1.75</ecNumber>
    </recommendedName>
</protein>
<evidence type="ECO:0000256" key="4">
    <source>
        <dbReference type="ARBA" id="ARBA00023239"/>
    </source>
</evidence>
<evidence type="ECO:0000256" key="6">
    <source>
        <dbReference type="ARBA" id="ARBA00037589"/>
    </source>
</evidence>
<sequence>MPDETTAGFPRAREAYLPLRGRRILVTRAEEQAEAFVRRLRDLGAVPVLCPTIAIAAPDDFAGLDGAIARLDSYDWIIFTSVNGVRFFFERLSATGRSAESLGRLQIGAIGPATAAAVAEHGHTVAFVPTEYVAESIVAGIGDVTGKRVLLPRADIARKALVYGLVAKGAIVDEVVAYRTVAGTARNGADVWAGGIDIATFTSPSTVKNFVALFEDGGALRALDGATIACIGPITAAAARRAGLPVAVVAPEHTLHGLVEALIRFIEDQA</sequence>
<accession>A0A6J4ILX0</accession>
<evidence type="ECO:0000256" key="5">
    <source>
        <dbReference type="ARBA" id="ARBA00023244"/>
    </source>
</evidence>
<keyword evidence="4 9" id="KW-0456">Lyase</keyword>
<keyword evidence="5 9" id="KW-0627">Porphyrin biosynthesis</keyword>
<keyword evidence="11" id="KW-0489">Methyltransferase</keyword>
<dbReference type="SUPFAM" id="SSF69618">
    <property type="entry name" value="HemD-like"/>
    <property type="match status" value="1"/>
</dbReference>
<dbReference type="PANTHER" id="PTHR38042">
    <property type="entry name" value="UROPORPHYRINOGEN-III SYNTHASE, CHLOROPLASTIC"/>
    <property type="match status" value="1"/>
</dbReference>
<comment type="function">
    <text evidence="6 9">Catalyzes cyclization of the linear tetrapyrrole, hydroxymethylbilane, to the macrocyclic uroporphyrinogen III.</text>
</comment>
<evidence type="ECO:0000256" key="1">
    <source>
        <dbReference type="ARBA" id="ARBA00004772"/>
    </source>
</evidence>
<comment type="similarity">
    <text evidence="2 9">Belongs to the uroporphyrinogen-III synthase family.</text>
</comment>
<reference evidence="11" key="1">
    <citation type="submission" date="2020-02" db="EMBL/GenBank/DDBJ databases">
        <authorList>
            <person name="Meier V. D."/>
        </authorList>
    </citation>
    <scope>NUCLEOTIDE SEQUENCE</scope>
    <source>
        <strain evidence="11">AVDCRST_MAG26</strain>
    </source>
</reference>
<comment type="pathway">
    <text evidence="1 9">Porphyrin-containing compound metabolism; protoporphyrin-IX biosynthesis; coproporphyrinogen-III from 5-aminolevulinate: step 3/4.</text>
</comment>